<dbReference type="PANTHER" id="PTHR28259:SF16">
    <property type="entry name" value="FLUORIDE-SPECIFIC ION CHANNEL FLUC 2"/>
    <property type="match status" value="1"/>
</dbReference>
<feature type="binding site" evidence="14">
    <location>
        <position position="78"/>
    </location>
    <ligand>
        <name>Na(+)</name>
        <dbReference type="ChEBI" id="CHEBI:29101"/>
        <note>structural</note>
    </ligand>
</feature>
<evidence type="ECO:0000256" key="5">
    <source>
        <dbReference type="ARBA" id="ARBA00022723"/>
    </source>
</evidence>
<evidence type="ECO:0000256" key="14">
    <source>
        <dbReference type="HAMAP-Rule" id="MF_00454"/>
    </source>
</evidence>
<proteinExistence type="inferred from homology"/>
<keyword evidence="3 14" id="KW-1003">Cell membrane</keyword>
<keyword evidence="10 14" id="KW-0407">Ion channel</keyword>
<evidence type="ECO:0000256" key="13">
    <source>
        <dbReference type="ARBA" id="ARBA00049940"/>
    </source>
</evidence>
<dbReference type="RefSeq" id="WP_335963712.1">
    <property type="nucleotide sequence ID" value="NZ_JAXBLX010000060.1"/>
</dbReference>
<feature type="transmembrane region" description="Helical" evidence="14">
    <location>
        <begin position="6"/>
        <end position="24"/>
    </location>
</feature>
<comment type="catalytic activity">
    <reaction evidence="12">
        <text>fluoride(in) = fluoride(out)</text>
        <dbReference type="Rhea" id="RHEA:76159"/>
        <dbReference type="ChEBI" id="CHEBI:17051"/>
    </reaction>
    <physiologicalReaction direction="left-to-right" evidence="12">
        <dbReference type="Rhea" id="RHEA:76160"/>
    </physiologicalReaction>
</comment>
<keyword evidence="16" id="KW-1185">Reference proteome</keyword>
<dbReference type="EMBL" id="JBHLUX010000076">
    <property type="protein sequence ID" value="MFC0472413.1"/>
    <property type="molecule type" value="Genomic_DNA"/>
</dbReference>
<evidence type="ECO:0000313" key="15">
    <source>
        <dbReference type="EMBL" id="MFC0472413.1"/>
    </source>
</evidence>
<keyword evidence="2 14" id="KW-0813">Transport</keyword>
<keyword evidence="4 14" id="KW-0812">Transmembrane</keyword>
<accession>A0ABV6KGH7</accession>
<evidence type="ECO:0000256" key="12">
    <source>
        <dbReference type="ARBA" id="ARBA00035585"/>
    </source>
</evidence>
<keyword evidence="5 14" id="KW-0479">Metal-binding</keyword>
<evidence type="ECO:0000256" key="1">
    <source>
        <dbReference type="ARBA" id="ARBA00004651"/>
    </source>
</evidence>
<keyword evidence="7 14" id="KW-0915">Sodium</keyword>
<evidence type="ECO:0000256" key="2">
    <source>
        <dbReference type="ARBA" id="ARBA00022448"/>
    </source>
</evidence>
<comment type="subcellular location">
    <subcellularLocation>
        <location evidence="1 14">Cell membrane</location>
        <topology evidence="1 14">Multi-pass membrane protein</topology>
    </subcellularLocation>
</comment>
<comment type="function">
    <text evidence="13 14">Fluoride-specific ion channel. Important for reducing fluoride concentration in the cell, thus reducing its toxicity.</text>
</comment>
<feature type="transmembrane region" description="Helical" evidence="14">
    <location>
        <begin position="68"/>
        <end position="90"/>
    </location>
</feature>
<evidence type="ECO:0000256" key="11">
    <source>
        <dbReference type="ARBA" id="ARBA00035120"/>
    </source>
</evidence>
<evidence type="ECO:0000313" key="16">
    <source>
        <dbReference type="Proteomes" id="UP001589838"/>
    </source>
</evidence>
<evidence type="ECO:0000256" key="4">
    <source>
        <dbReference type="ARBA" id="ARBA00022692"/>
    </source>
</evidence>
<feature type="transmembrane region" description="Helical" evidence="14">
    <location>
        <begin position="36"/>
        <end position="56"/>
    </location>
</feature>
<keyword evidence="8 14" id="KW-0406">Ion transport</keyword>
<sequence>MNFLLVSLGGATGAIFRYLLGLAVMKRFSSPPFPFAMLVVNILGSLGLGVFYGVYYGAIPLGSYGEPAFLFVGIGYFGAFTTFSTFSTESVQLVQKKAWKPLFCYISLSIIGSVMMFVLGFATMKEL</sequence>
<keyword evidence="9 14" id="KW-0472">Membrane</keyword>
<organism evidence="15 16">
    <name type="scientific">Halalkalibacter kiskunsagensis</name>
    <dbReference type="NCBI Taxonomy" id="1548599"/>
    <lineage>
        <taxon>Bacteria</taxon>
        <taxon>Bacillati</taxon>
        <taxon>Bacillota</taxon>
        <taxon>Bacilli</taxon>
        <taxon>Bacillales</taxon>
        <taxon>Bacillaceae</taxon>
        <taxon>Halalkalibacter</taxon>
    </lineage>
</organism>
<gene>
    <name evidence="14" type="primary">fluC</name>
    <name evidence="14" type="synonym">crcB</name>
    <name evidence="15" type="ORF">ACFFHM_18475</name>
</gene>
<comment type="activity regulation">
    <text evidence="14">Na(+) is not transported, but it plays an essential structural role and its presence is essential for fluoride channel function.</text>
</comment>
<dbReference type="PANTHER" id="PTHR28259">
    <property type="entry name" value="FLUORIDE EXPORT PROTEIN 1-RELATED"/>
    <property type="match status" value="1"/>
</dbReference>
<dbReference type="Pfam" id="PF02537">
    <property type="entry name" value="CRCB"/>
    <property type="match status" value="1"/>
</dbReference>
<feature type="binding site" evidence="14">
    <location>
        <position position="81"/>
    </location>
    <ligand>
        <name>Na(+)</name>
        <dbReference type="ChEBI" id="CHEBI:29101"/>
        <note>structural</note>
    </ligand>
</feature>
<feature type="transmembrane region" description="Helical" evidence="14">
    <location>
        <begin position="102"/>
        <end position="124"/>
    </location>
</feature>
<dbReference type="Proteomes" id="UP001589838">
    <property type="component" value="Unassembled WGS sequence"/>
</dbReference>
<evidence type="ECO:0000256" key="9">
    <source>
        <dbReference type="ARBA" id="ARBA00023136"/>
    </source>
</evidence>
<dbReference type="HAMAP" id="MF_00454">
    <property type="entry name" value="FluC"/>
    <property type="match status" value="1"/>
</dbReference>
<evidence type="ECO:0000256" key="6">
    <source>
        <dbReference type="ARBA" id="ARBA00022989"/>
    </source>
</evidence>
<dbReference type="InterPro" id="IPR003691">
    <property type="entry name" value="FluC"/>
</dbReference>
<name>A0ABV6KGH7_9BACI</name>
<reference evidence="15 16" key="1">
    <citation type="submission" date="2024-09" db="EMBL/GenBank/DDBJ databases">
        <authorList>
            <person name="Sun Q."/>
            <person name="Mori K."/>
        </authorList>
    </citation>
    <scope>NUCLEOTIDE SEQUENCE [LARGE SCALE GENOMIC DNA]</scope>
    <source>
        <strain evidence="15 16">NCAIM B.02610</strain>
    </source>
</reference>
<comment type="similarity">
    <text evidence="11 14">Belongs to the fluoride channel Fluc/FEX (TC 1.A.43) family.</text>
</comment>
<evidence type="ECO:0000256" key="8">
    <source>
        <dbReference type="ARBA" id="ARBA00023065"/>
    </source>
</evidence>
<evidence type="ECO:0000256" key="3">
    <source>
        <dbReference type="ARBA" id="ARBA00022475"/>
    </source>
</evidence>
<evidence type="ECO:0000256" key="10">
    <source>
        <dbReference type="ARBA" id="ARBA00023303"/>
    </source>
</evidence>
<keyword evidence="6 14" id="KW-1133">Transmembrane helix</keyword>
<evidence type="ECO:0000256" key="7">
    <source>
        <dbReference type="ARBA" id="ARBA00023053"/>
    </source>
</evidence>
<protein>
    <recommendedName>
        <fullName evidence="14">Fluoride-specific ion channel FluC</fullName>
    </recommendedName>
</protein>
<comment type="caution">
    <text evidence="15">The sequence shown here is derived from an EMBL/GenBank/DDBJ whole genome shotgun (WGS) entry which is preliminary data.</text>
</comment>